<dbReference type="InterPro" id="IPR051678">
    <property type="entry name" value="AGP_Transferase"/>
</dbReference>
<dbReference type="Pfam" id="PF01636">
    <property type="entry name" value="APH"/>
    <property type="match status" value="1"/>
</dbReference>
<dbReference type="SUPFAM" id="SSF56112">
    <property type="entry name" value="Protein kinase-like (PK-like)"/>
    <property type="match status" value="1"/>
</dbReference>
<evidence type="ECO:0000259" key="1">
    <source>
        <dbReference type="Pfam" id="PF01636"/>
    </source>
</evidence>
<dbReference type="RefSeq" id="WP_408622786.1">
    <property type="nucleotide sequence ID" value="NZ_JBEQCT010000002.1"/>
</dbReference>
<evidence type="ECO:0000313" key="2">
    <source>
        <dbReference type="EMBL" id="MFM2484602.1"/>
    </source>
</evidence>
<reference evidence="2 3" key="1">
    <citation type="journal article" date="2013" name="Int. J. Syst. Evol. Microbiol.">
        <title>Celerinatantimonas yamalensis sp. nov., a cold-adapted diazotrophic bacterium from a cold permafrost brine.</title>
        <authorList>
            <person name="Shcherbakova V."/>
            <person name="Chuvilskaya N."/>
            <person name="Rivkina E."/>
            <person name="Demidov N."/>
            <person name="Uchaeva V."/>
            <person name="Suetin S."/>
            <person name="Suzina N."/>
            <person name="Gilichinsky D."/>
        </authorList>
    </citation>
    <scope>NUCLEOTIDE SEQUENCE [LARGE SCALE GENOMIC DNA]</scope>
    <source>
        <strain evidence="2 3">C7</strain>
    </source>
</reference>
<evidence type="ECO:0000313" key="3">
    <source>
        <dbReference type="Proteomes" id="UP001629953"/>
    </source>
</evidence>
<keyword evidence="3" id="KW-1185">Reference proteome</keyword>
<protein>
    <submittedName>
        <fullName evidence="2">Phosphotransferase</fullName>
    </submittedName>
</protein>
<accession>A0ABW9G531</accession>
<proteinExistence type="predicted"/>
<name>A0ABW9G531_9GAMM</name>
<comment type="caution">
    <text evidence="2">The sequence shown here is derived from an EMBL/GenBank/DDBJ whole genome shotgun (WGS) entry which is preliminary data.</text>
</comment>
<organism evidence="2 3">
    <name type="scientific">Celerinatantimonas yamalensis</name>
    <dbReference type="NCBI Taxonomy" id="559956"/>
    <lineage>
        <taxon>Bacteria</taxon>
        <taxon>Pseudomonadati</taxon>
        <taxon>Pseudomonadota</taxon>
        <taxon>Gammaproteobacteria</taxon>
        <taxon>Celerinatantimonadaceae</taxon>
        <taxon>Celerinatantimonas</taxon>
    </lineage>
</organism>
<dbReference type="InterPro" id="IPR011009">
    <property type="entry name" value="Kinase-like_dom_sf"/>
</dbReference>
<feature type="domain" description="Aminoglycoside phosphotransferase" evidence="1">
    <location>
        <begin position="40"/>
        <end position="221"/>
    </location>
</feature>
<gene>
    <name evidence="2" type="ORF">ABUE30_05900</name>
</gene>
<dbReference type="Gene3D" id="3.90.1200.10">
    <property type="match status" value="1"/>
</dbReference>
<dbReference type="PANTHER" id="PTHR21310">
    <property type="entry name" value="AMINOGLYCOSIDE PHOSPHOTRANSFERASE-RELATED-RELATED"/>
    <property type="match status" value="1"/>
</dbReference>
<dbReference type="Proteomes" id="UP001629953">
    <property type="component" value="Unassembled WGS sequence"/>
</dbReference>
<dbReference type="InterPro" id="IPR002575">
    <property type="entry name" value="Aminoglycoside_PTrfase"/>
</dbReference>
<sequence>MSHTSPSFLNQLSPCGQRWLHQQLGPIQHSRQLDGGHHCIWWCQSKRGEFIVRKPHCPERYGTDYQREQQILQALHGASWAINGQFLSIQEPWLIYPFIKGPTLHAASLIQSPMLFTQLIAMLTTLKSLPIPAQKSYQRPMRDYLHHYLALATCAPMPALQQASLWLKSFPKPTNLVLNHHDLSAVNLIVTPQNKLVSLDWEYAALSDQGWDEATLAESFQLTSAQLQQLHLLADISAERFQYYRLASQLLDLCWYSQTPLEQAQIEGWQRWLTRIKQS</sequence>
<dbReference type="EMBL" id="JBEQCT010000002">
    <property type="protein sequence ID" value="MFM2484602.1"/>
    <property type="molecule type" value="Genomic_DNA"/>
</dbReference>